<evidence type="ECO:0000313" key="12">
    <source>
        <dbReference type="EMBL" id="SPJ26254.1"/>
    </source>
</evidence>
<feature type="binding site" evidence="10">
    <location>
        <begin position="80"/>
        <end position="82"/>
    </location>
    <ligand>
        <name>phosphate</name>
        <dbReference type="ChEBI" id="CHEBI:43474"/>
    </ligand>
</feature>
<evidence type="ECO:0000256" key="9">
    <source>
        <dbReference type="PIRNR" id="PIRNR000477"/>
    </source>
</evidence>
<evidence type="ECO:0000256" key="2">
    <source>
        <dbReference type="ARBA" id="ARBA00006751"/>
    </source>
</evidence>
<organism evidence="12 13">
    <name type="scientific">Palleronia abyssalis</name>
    <dbReference type="NCBI Taxonomy" id="1501240"/>
    <lineage>
        <taxon>Bacteria</taxon>
        <taxon>Pseudomonadati</taxon>
        <taxon>Pseudomonadota</taxon>
        <taxon>Alphaproteobacteria</taxon>
        <taxon>Rhodobacterales</taxon>
        <taxon>Roseobacteraceae</taxon>
        <taxon>Palleronia</taxon>
    </lineage>
</organism>
<dbReference type="InterPro" id="IPR011269">
    <property type="entry name" value="PUNP"/>
</dbReference>
<dbReference type="GO" id="GO:0005737">
    <property type="term" value="C:cytoplasm"/>
    <property type="evidence" value="ECO:0007669"/>
    <property type="project" value="TreeGrafter"/>
</dbReference>
<accession>A0A2R8C1G5</accession>
<comment type="pathway">
    <text evidence="1 9">Purine metabolism; purine nucleoside salvage.</text>
</comment>
<evidence type="ECO:0000256" key="5">
    <source>
        <dbReference type="ARBA" id="ARBA00013834"/>
    </source>
</evidence>
<evidence type="ECO:0000256" key="6">
    <source>
        <dbReference type="ARBA" id="ARBA00022676"/>
    </source>
</evidence>
<sequence length="268" mass="28485">MSDRAAADLVRFIHDRAGDAPVEIGMILGSGLGHLAQAVDGVAIPYDQLPGFPHAGVSGHVPQLVIGQFEGRRVAVLGGRAHYYEKGDPQAMRFPLEVLALLGAKTLVLTNAAGSLDPEMPTGSIMLLNDHINFSGLNPLIGESTDRRFVPMTDAYDTKLREALRVSAVESGTDMFEGVYAWYSGPSFETPAEIRAIRMLGADAVGMSTVPEVILARFLGLKVAAISAITNMAAGMSDEKIGHEHTKEMAPLGAAKLETVLRGALPRI</sequence>
<feature type="binding site" evidence="10">
    <location>
        <position position="189"/>
    </location>
    <ligand>
        <name>a purine D-ribonucleoside</name>
        <dbReference type="ChEBI" id="CHEBI:142355"/>
    </ligand>
</feature>
<dbReference type="InterPro" id="IPR011268">
    <property type="entry name" value="Purine_phosphorylase"/>
</dbReference>
<comment type="subunit">
    <text evidence="3">Homotrimer.</text>
</comment>
<dbReference type="PIRSF" id="PIRSF000477">
    <property type="entry name" value="PurNPase"/>
    <property type="match status" value="1"/>
</dbReference>
<dbReference type="GO" id="GO:0004731">
    <property type="term" value="F:purine-nucleoside phosphorylase activity"/>
    <property type="evidence" value="ECO:0007669"/>
    <property type="project" value="UniProtKB-EC"/>
</dbReference>
<keyword evidence="6 9" id="KW-0328">Glycosyltransferase</keyword>
<comment type="function">
    <text evidence="9">The purine nucleoside phosphorylases catalyze the phosphorolytic breakdown of the N-glycosidic bond in the beta-(deoxy)ribonucleoside molecules, with the formation of the corresponding free purine bases and pentose-1-phosphate.</text>
</comment>
<keyword evidence="7 9" id="KW-0808">Transferase</keyword>
<reference evidence="13" key="1">
    <citation type="submission" date="2018-03" db="EMBL/GenBank/DDBJ databases">
        <authorList>
            <person name="Rodrigo-Torres L."/>
            <person name="Arahal R. D."/>
            <person name="Lucena T."/>
        </authorList>
    </citation>
    <scope>NUCLEOTIDE SEQUENCE [LARGE SCALE GENOMIC DNA]</scope>
    <source>
        <strain evidence="13">CECT 8504</strain>
    </source>
</reference>
<dbReference type="CDD" id="cd09009">
    <property type="entry name" value="PNP-EcPNPII_like"/>
    <property type="match status" value="1"/>
</dbReference>
<evidence type="ECO:0000256" key="1">
    <source>
        <dbReference type="ARBA" id="ARBA00005058"/>
    </source>
</evidence>
<feature type="binding site" evidence="10">
    <location>
        <position position="231"/>
    </location>
    <ligand>
        <name>a purine D-ribonucleoside</name>
        <dbReference type="ChEBI" id="CHEBI:142355"/>
    </ligand>
</feature>
<evidence type="ECO:0000313" key="13">
    <source>
        <dbReference type="Proteomes" id="UP000244912"/>
    </source>
</evidence>
<keyword evidence="13" id="KW-1185">Reference proteome</keyword>
<name>A0A2R8C1G5_9RHOB</name>
<feature type="binding site" evidence="10">
    <location>
        <position position="208"/>
    </location>
    <ligand>
        <name>phosphate</name>
        <dbReference type="ChEBI" id="CHEBI:43474"/>
    </ligand>
</feature>
<feature type="binding site" evidence="10">
    <location>
        <position position="112"/>
    </location>
    <ligand>
        <name>phosphate</name>
        <dbReference type="ChEBI" id="CHEBI:43474"/>
    </ligand>
</feature>
<dbReference type="GO" id="GO:0009116">
    <property type="term" value="P:nucleoside metabolic process"/>
    <property type="evidence" value="ECO:0007669"/>
    <property type="project" value="InterPro"/>
</dbReference>
<dbReference type="NCBIfam" id="TIGR01698">
    <property type="entry name" value="PUNP"/>
    <property type="match status" value="1"/>
</dbReference>
<dbReference type="AlphaFoldDB" id="A0A2R8C1G5"/>
<protein>
    <recommendedName>
        <fullName evidence="5 9">Purine nucleoside phosphorylase</fullName>
        <ecNumber evidence="4 9">2.4.2.1</ecNumber>
    </recommendedName>
    <alternativeName>
        <fullName evidence="8 9">Inosine-guanosine phosphorylase</fullName>
    </alternativeName>
</protein>
<feature type="binding site" evidence="10">
    <location>
        <position position="60"/>
    </location>
    <ligand>
        <name>phosphate</name>
        <dbReference type="ChEBI" id="CHEBI:43474"/>
    </ligand>
</feature>
<dbReference type="InterPro" id="IPR035994">
    <property type="entry name" value="Nucleoside_phosphorylase_sf"/>
</dbReference>
<dbReference type="NCBIfam" id="TIGR01697">
    <property type="entry name" value="PNPH-PUNA-XAPA"/>
    <property type="match status" value="1"/>
</dbReference>
<dbReference type="Pfam" id="PF01048">
    <property type="entry name" value="PNP_UDP_1"/>
    <property type="match status" value="1"/>
</dbReference>
<dbReference type="PANTHER" id="PTHR11904">
    <property type="entry name" value="METHYLTHIOADENOSINE/PURINE NUCLEOSIDE PHOSPHORYLASE"/>
    <property type="match status" value="1"/>
</dbReference>
<dbReference type="NCBIfam" id="NF006054">
    <property type="entry name" value="PRK08202.1"/>
    <property type="match status" value="1"/>
</dbReference>
<dbReference type="UniPathway" id="UPA00606"/>
<dbReference type="SUPFAM" id="SSF53167">
    <property type="entry name" value="Purine and uridine phosphorylases"/>
    <property type="match status" value="1"/>
</dbReference>
<dbReference type="Gene3D" id="3.40.50.1580">
    <property type="entry name" value="Nucleoside phosphorylase domain"/>
    <property type="match status" value="1"/>
</dbReference>
<gene>
    <name evidence="12" type="primary">punA</name>
    <name evidence="12" type="ORF">PAA8504_04111</name>
</gene>
<feature type="domain" description="Nucleoside phosphorylase" evidence="11">
    <location>
        <begin position="24"/>
        <end position="265"/>
    </location>
</feature>
<comment type="similarity">
    <text evidence="2 9">Belongs to the PNP/MTAP phosphorylase family.</text>
</comment>
<dbReference type="Proteomes" id="UP000244912">
    <property type="component" value="Unassembled WGS sequence"/>
</dbReference>
<dbReference type="EC" id="2.4.2.1" evidence="4 9"/>
<proteinExistence type="inferred from homology"/>
<dbReference type="PANTHER" id="PTHR11904:SF9">
    <property type="entry name" value="PURINE NUCLEOSIDE PHOSPHORYLASE-RELATED"/>
    <property type="match status" value="1"/>
</dbReference>
<dbReference type="EMBL" id="ONZF01000016">
    <property type="protein sequence ID" value="SPJ26254.1"/>
    <property type="molecule type" value="Genomic_DNA"/>
</dbReference>
<dbReference type="RefSeq" id="WP_108895955.1">
    <property type="nucleotide sequence ID" value="NZ_ONZF01000016.1"/>
</dbReference>
<evidence type="ECO:0000259" key="11">
    <source>
        <dbReference type="Pfam" id="PF01048"/>
    </source>
</evidence>
<feature type="binding site" evidence="10">
    <location>
        <position position="30"/>
    </location>
    <ligand>
        <name>phosphate</name>
        <dbReference type="ChEBI" id="CHEBI:43474"/>
    </ligand>
</feature>
<evidence type="ECO:0000256" key="7">
    <source>
        <dbReference type="ARBA" id="ARBA00022679"/>
    </source>
</evidence>
<evidence type="ECO:0000256" key="8">
    <source>
        <dbReference type="ARBA" id="ARBA00031036"/>
    </source>
</evidence>
<evidence type="ECO:0000256" key="10">
    <source>
        <dbReference type="PIRSR" id="PIRSR000477-2"/>
    </source>
</evidence>
<evidence type="ECO:0000256" key="4">
    <source>
        <dbReference type="ARBA" id="ARBA00011886"/>
    </source>
</evidence>
<dbReference type="InterPro" id="IPR000845">
    <property type="entry name" value="Nucleoside_phosphorylase_d"/>
</dbReference>
<evidence type="ECO:0000256" key="3">
    <source>
        <dbReference type="ARBA" id="ARBA00011233"/>
    </source>
</evidence>
<dbReference type="OrthoDB" id="1523230at2"/>